<dbReference type="SMART" id="SM00646">
    <property type="entry name" value="Ami_3"/>
    <property type="match status" value="1"/>
</dbReference>
<dbReference type="EMBL" id="JAAIWK010000008">
    <property type="protein sequence ID" value="NEY19780.1"/>
    <property type="molecule type" value="Genomic_DNA"/>
</dbReference>
<dbReference type="Pfam" id="PF08239">
    <property type="entry name" value="SH3_3"/>
    <property type="match status" value="4"/>
</dbReference>
<dbReference type="STRING" id="363870.NG54_00220"/>
<gene>
    <name evidence="6" type="ORF">G4D61_07315</name>
    <name evidence="5" type="ORF">NG54_00220</name>
</gene>
<dbReference type="GO" id="GO:0030288">
    <property type="term" value="C:outer membrane-bounded periplasmic space"/>
    <property type="evidence" value="ECO:0007669"/>
    <property type="project" value="TreeGrafter"/>
</dbReference>
<dbReference type="SMART" id="SM00287">
    <property type="entry name" value="SH3b"/>
    <property type="match status" value="4"/>
</dbReference>
<dbReference type="AlphaFoldDB" id="A0A0A6VHG6"/>
<dbReference type="GO" id="GO:0008745">
    <property type="term" value="F:N-acetylmuramoyl-L-alanine amidase activity"/>
    <property type="evidence" value="ECO:0007669"/>
    <property type="project" value="InterPro"/>
</dbReference>
<dbReference type="InterPro" id="IPR017293">
    <property type="entry name" value="N-acetylmuramoyl-L-ala_amidase"/>
</dbReference>
<dbReference type="CDD" id="cd02696">
    <property type="entry name" value="MurNAc-LAA"/>
    <property type="match status" value="1"/>
</dbReference>
<dbReference type="Proteomes" id="UP000030588">
    <property type="component" value="Unassembled WGS sequence"/>
</dbReference>
<reference evidence="6" key="2">
    <citation type="submission" date="2020-02" db="EMBL/GenBank/DDBJ databases">
        <authorList>
            <person name="Feng H."/>
        </authorList>
    </citation>
    <scope>NUCLEOTIDE SEQUENCE [LARGE SCALE GENOMIC DNA]</scope>
    <source>
        <strain evidence="6">Gsoil 114</strain>
    </source>
</reference>
<dbReference type="PIRSF" id="PIRSF037846">
    <property type="entry name" value="Autolysin_YrvJ_prd"/>
    <property type="match status" value="1"/>
</dbReference>
<dbReference type="GO" id="GO:0009253">
    <property type="term" value="P:peptidoglycan catabolic process"/>
    <property type="evidence" value="ECO:0007669"/>
    <property type="project" value="InterPro"/>
</dbReference>
<dbReference type="Gene3D" id="3.40.630.40">
    <property type="entry name" value="Zn-dependent exopeptidases"/>
    <property type="match status" value="1"/>
</dbReference>
<evidence type="ECO:0000259" key="4">
    <source>
        <dbReference type="PROSITE" id="PS51781"/>
    </source>
</evidence>
<keyword evidence="1" id="KW-0378">Hydrolase</keyword>
<keyword evidence="8" id="KW-1185">Reference proteome</keyword>
<reference evidence="6 8" key="3">
    <citation type="submission" date="2020-03" db="EMBL/GenBank/DDBJ databases">
        <title>Bacillus aquiflavi sp. nov., isolated from yellow water of strong flavor Chinese baijiu in Yibin region of China.</title>
        <authorList>
            <person name="Xie J."/>
        </authorList>
    </citation>
    <scope>NUCLEOTIDE SEQUENCE [LARGE SCALE GENOMIC DNA]</scope>
    <source>
        <strain evidence="6 8">Gsoil 114</strain>
    </source>
</reference>
<dbReference type="Gene3D" id="2.30.30.40">
    <property type="entry name" value="SH3 Domains"/>
    <property type="match status" value="4"/>
</dbReference>
<dbReference type="InterPro" id="IPR050695">
    <property type="entry name" value="N-acetylmuramoyl_amidase_3"/>
</dbReference>
<feature type="domain" description="SH3b" evidence="4">
    <location>
        <begin position="98"/>
        <end position="160"/>
    </location>
</feature>
<evidence type="ECO:0000313" key="7">
    <source>
        <dbReference type="Proteomes" id="UP000030588"/>
    </source>
</evidence>
<dbReference type="PANTHER" id="PTHR30404">
    <property type="entry name" value="N-ACETYLMURAMOYL-L-ALANINE AMIDASE"/>
    <property type="match status" value="1"/>
</dbReference>
<dbReference type="PROSITE" id="PS51781">
    <property type="entry name" value="SH3B"/>
    <property type="match status" value="4"/>
</dbReference>
<dbReference type="SUPFAM" id="SSF53187">
    <property type="entry name" value="Zn-dependent exopeptidases"/>
    <property type="match status" value="1"/>
</dbReference>
<keyword evidence="2" id="KW-0961">Cell wall biogenesis/degradation</keyword>
<dbReference type="GO" id="GO:0071555">
    <property type="term" value="P:cell wall organization"/>
    <property type="evidence" value="ECO:0007669"/>
    <property type="project" value="UniProtKB-KW"/>
</dbReference>
<comment type="caution">
    <text evidence="5">The sequence shown here is derived from an EMBL/GenBank/DDBJ whole genome shotgun (WGS) entry which is preliminary data.</text>
</comment>
<sequence length="509" mass="55603">MRKKLIVICFCLSIILLIFSSIPFKNIQAASESITIPRDGIHIRQGPAVSYSVIADAKKGETYNILQQKNNWDQIEFESGKKGWVADWLVTANGNEKSVSGTITTNGLRVRSLPDNNASIITTLEKNDVVTVHKESGSWLYISAHSVNGWVSRQYVETKAKQTSDSQNTSEKTTKGTVSVDNLNVRDTPSLNGNVVASAKRGASLEIMQEENGWDKVKLSDGSVGWVASYLLQTNANSSSEASSAQDENSSMENIKIVQDGTNLRSQPSTDSSVIARGEAGQAYTVKKQSGDWYEVQLPDGTTAYVASWLVQSSPTSSDQTNKEDSNSQAGIKGKTIVLDPGHGGEDDGTTGYNGTLEKLITFRTAEKLYDKLKQAGAKVILTRTGDYYVSLPERVAISNSNHANAFVSIHFDSADNDKSVNGHTTYYYHSQDESLATTVDKSLSKQVSTADRGIKFGDFHVLRENEEPAILLELGYLSNPVEEKLVVTDSYQNKAATGIYNGLLNYFK</sequence>
<dbReference type="Pfam" id="PF01520">
    <property type="entry name" value="Amidase_3"/>
    <property type="match status" value="1"/>
</dbReference>
<evidence type="ECO:0000256" key="3">
    <source>
        <dbReference type="SAM" id="MobiDB-lite"/>
    </source>
</evidence>
<feature type="domain" description="SH3b" evidence="4">
    <location>
        <begin position="29"/>
        <end position="93"/>
    </location>
</feature>
<dbReference type="PANTHER" id="PTHR30404:SF7">
    <property type="entry name" value="CELL WALL AMIDASE LYTH-RELATED"/>
    <property type="match status" value="1"/>
</dbReference>
<dbReference type="EMBL" id="JRUN01000001">
    <property type="protein sequence ID" value="KHD86848.1"/>
    <property type="molecule type" value="Genomic_DNA"/>
</dbReference>
<evidence type="ECO:0000313" key="5">
    <source>
        <dbReference type="EMBL" id="KHD86848.1"/>
    </source>
</evidence>
<dbReference type="OrthoDB" id="9806267at2"/>
<evidence type="ECO:0000256" key="1">
    <source>
        <dbReference type="ARBA" id="ARBA00022801"/>
    </source>
</evidence>
<evidence type="ECO:0000313" key="8">
    <source>
        <dbReference type="Proteomes" id="UP000476934"/>
    </source>
</evidence>
<evidence type="ECO:0000256" key="2">
    <source>
        <dbReference type="ARBA" id="ARBA00023316"/>
    </source>
</evidence>
<dbReference type="Proteomes" id="UP000476934">
    <property type="component" value="Unassembled WGS sequence"/>
</dbReference>
<accession>A0A0A6VHG6</accession>
<feature type="domain" description="SH3b" evidence="4">
    <location>
        <begin position="173"/>
        <end position="235"/>
    </location>
</feature>
<feature type="region of interest" description="Disordered" evidence="3">
    <location>
        <begin position="313"/>
        <end position="351"/>
    </location>
</feature>
<dbReference type="RefSeq" id="WP_025728329.1">
    <property type="nucleotide sequence ID" value="NZ_JAAIWK010000008.1"/>
</dbReference>
<reference evidence="5 7" key="1">
    <citation type="submission" date="2014-10" db="EMBL/GenBank/DDBJ databases">
        <title>Draft genome of phytase producing Bacillus ginsengihumi strain M2.11.</title>
        <authorList>
            <person name="Toymentseva A."/>
            <person name="Boulygina E.A."/>
            <person name="Kazakov S.V."/>
            <person name="Kayumov I."/>
            <person name="Suleimanova A.D."/>
            <person name="Mardanova A.M."/>
            <person name="Maria S.N."/>
            <person name="Sergey M.Y."/>
            <person name="Sharipova M.R."/>
        </authorList>
    </citation>
    <scope>NUCLEOTIDE SEQUENCE [LARGE SCALE GENOMIC DNA]</scope>
    <source>
        <strain evidence="5 7">M2.11</strain>
    </source>
</reference>
<dbReference type="InterPro" id="IPR003646">
    <property type="entry name" value="SH3-like_bac-type"/>
</dbReference>
<name>A0A0A6VHG6_9BACI</name>
<feature type="domain" description="SH3b" evidence="4">
    <location>
        <begin position="250"/>
        <end position="314"/>
    </location>
</feature>
<organism evidence="5 7">
    <name type="scientific">Heyndrickxia ginsengihumi</name>
    <dbReference type="NCBI Taxonomy" id="363870"/>
    <lineage>
        <taxon>Bacteria</taxon>
        <taxon>Bacillati</taxon>
        <taxon>Bacillota</taxon>
        <taxon>Bacilli</taxon>
        <taxon>Bacillales</taxon>
        <taxon>Bacillaceae</taxon>
        <taxon>Heyndrickxia</taxon>
    </lineage>
</organism>
<protein>
    <submittedName>
        <fullName evidence="6">SH3 domain-containing protein</fullName>
    </submittedName>
</protein>
<evidence type="ECO:0000313" key="6">
    <source>
        <dbReference type="EMBL" id="NEY19780.1"/>
    </source>
</evidence>
<dbReference type="InterPro" id="IPR002508">
    <property type="entry name" value="MurNAc-LAA_cat"/>
</dbReference>
<proteinExistence type="predicted"/>